<comment type="function">
    <text evidence="13">Core subunit of the mitochondrial membrane respiratory chain NADH dehydrogenase (Complex I) which catalyzes electron transfer from NADH through the respiratory chain, using ubiquinone as an electron acceptor. Essential for the catalytic activity of complex I.</text>
</comment>
<dbReference type="GO" id="GO:0008137">
    <property type="term" value="F:NADH dehydrogenase (ubiquinone) activity"/>
    <property type="evidence" value="ECO:0007669"/>
    <property type="project" value="UniProtKB-UniRule"/>
</dbReference>
<evidence type="ECO:0000256" key="9">
    <source>
        <dbReference type="ARBA" id="ARBA00023027"/>
    </source>
</evidence>
<evidence type="ECO:0000256" key="4">
    <source>
        <dbReference type="ARBA" id="ARBA00021007"/>
    </source>
</evidence>
<evidence type="ECO:0000256" key="11">
    <source>
        <dbReference type="ARBA" id="ARBA00023136"/>
    </source>
</evidence>
<evidence type="ECO:0000256" key="3">
    <source>
        <dbReference type="ARBA" id="ARBA00012944"/>
    </source>
</evidence>
<comment type="subcellular location">
    <subcellularLocation>
        <location evidence="1">Membrane</location>
        <topology evidence="1">Multi-pass membrane protein</topology>
    </subcellularLocation>
    <subcellularLocation>
        <location evidence="13">Mitochondrion membrane</location>
        <topology evidence="13">Multi-pass membrane protein</topology>
    </subcellularLocation>
</comment>
<sequence>MNPEFKTIFFSALLALCIILLLISISFTLGNSRIGLTKPDSEKSSIYECGFDPFGKIRTPFTIKFVLVGILFMIFDIEISFLFPWSIVFNQLNLFSFWIVYTFLIVLAIGLAYEWIKGGLEWD</sequence>
<keyword evidence="8 13" id="KW-1133">Transmembrane helix</keyword>
<dbReference type="InterPro" id="IPR038430">
    <property type="entry name" value="NDAH_ubi_oxred_su3_sf"/>
</dbReference>
<evidence type="ECO:0000256" key="12">
    <source>
        <dbReference type="ARBA" id="ARBA00049551"/>
    </source>
</evidence>
<dbReference type="GO" id="GO:0016651">
    <property type="term" value="F:oxidoreductase activity, acting on NAD(P)H"/>
    <property type="evidence" value="ECO:0007669"/>
    <property type="project" value="InterPro"/>
</dbReference>
<comment type="similarity">
    <text evidence="2 13">Belongs to the complex I subunit 3 family.</text>
</comment>
<keyword evidence="13" id="KW-0249">Electron transport</keyword>
<keyword evidence="7 13" id="KW-1278">Translocase</keyword>
<keyword evidence="11 13" id="KW-0472">Membrane</keyword>
<reference evidence="14" key="1">
    <citation type="journal article" date="2020" name="Genome Biol.">
        <title>Mitochondrial genome evolution of placozoans: gene rearrangements and repeat expansions.</title>
        <authorList>
            <person name="Miyazawa H."/>
            <person name="Osigus H.J."/>
            <person name="Rolfes S."/>
            <person name="Kamm K."/>
            <person name="Schierwater B."/>
            <person name="Nakano H."/>
        </authorList>
    </citation>
    <scope>NUCLEOTIDE SEQUENCE</scope>
    <source>
        <strain evidence="14">SKN_5</strain>
    </source>
</reference>
<feature type="transmembrane region" description="Helical" evidence="13">
    <location>
        <begin position="65"/>
        <end position="89"/>
    </location>
</feature>
<dbReference type="FunFam" id="1.20.58.1610:FF:000004">
    <property type="entry name" value="NADH-quinone oxidoreductase subunit A"/>
    <property type="match status" value="1"/>
</dbReference>
<feature type="transmembrane region" description="Helical" evidence="13">
    <location>
        <begin position="6"/>
        <end position="29"/>
    </location>
</feature>
<evidence type="ECO:0000313" key="14">
    <source>
        <dbReference type="EMBL" id="BCM23388.1"/>
    </source>
</evidence>
<dbReference type="InterPro" id="IPR023043">
    <property type="entry name" value="NAD(P)H_OxRDtase_bac/plastid"/>
</dbReference>
<dbReference type="GO" id="GO:0030964">
    <property type="term" value="C:NADH dehydrogenase complex"/>
    <property type="evidence" value="ECO:0007669"/>
    <property type="project" value="TreeGrafter"/>
</dbReference>
<geneLocation type="mitochondrion" evidence="14"/>
<protein>
    <recommendedName>
        <fullName evidence="4 13">NADH-ubiquinone oxidoreductase chain 3</fullName>
        <ecNumber evidence="3 13">7.1.1.2</ecNumber>
    </recommendedName>
</protein>
<dbReference type="HAMAP" id="MF_01394">
    <property type="entry name" value="NDH1_NuoA"/>
    <property type="match status" value="1"/>
</dbReference>
<evidence type="ECO:0000256" key="5">
    <source>
        <dbReference type="ARBA" id="ARBA00022448"/>
    </source>
</evidence>
<organism evidence="14">
    <name type="scientific">Placozoa sp. H9 HM-2017</name>
    <dbReference type="NCBI Taxonomy" id="2017597"/>
    <lineage>
        <taxon>Eukaryota</taxon>
        <taxon>Metazoa</taxon>
        <taxon>Placozoa</taxon>
    </lineage>
</organism>
<evidence type="ECO:0000256" key="1">
    <source>
        <dbReference type="ARBA" id="ARBA00004141"/>
    </source>
</evidence>
<dbReference type="EC" id="7.1.1.2" evidence="3 13"/>
<dbReference type="AlphaFoldDB" id="A0A7I8HMG8"/>
<proteinExistence type="inferred from homology"/>
<keyword evidence="6 13" id="KW-0812">Transmembrane</keyword>
<dbReference type="GO" id="GO:0031966">
    <property type="term" value="C:mitochondrial membrane"/>
    <property type="evidence" value="ECO:0007669"/>
    <property type="project" value="UniProtKB-SubCell"/>
</dbReference>
<dbReference type="PANTHER" id="PTHR11058">
    <property type="entry name" value="NADH-UBIQUINONE OXIDOREDUCTASE CHAIN 3"/>
    <property type="match status" value="1"/>
</dbReference>
<dbReference type="Gene3D" id="1.20.58.1610">
    <property type="entry name" value="NADH:ubiquinone/plastoquinone oxidoreductase, chain 3"/>
    <property type="match status" value="1"/>
</dbReference>
<evidence type="ECO:0000256" key="2">
    <source>
        <dbReference type="ARBA" id="ARBA00008472"/>
    </source>
</evidence>
<evidence type="ECO:0000256" key="8">
    <source>
        <dbReference type="ARBA" id="ARBA00022989"/>
    </source>
</evidence>
<keyword evidence="9 13" id="KW-0520">NAD</keyword>
<keyword evidence="13 14" id="KW-0496">Mitochondrion</keyword>
<comment type="catalytic activity">
    <reaction evidence="12 13">
        <text>a ubiquinone + NADH + 5 H(+)(in) = a ubiquinol + NAD(+) + 4 H(+)(out)</text>
        <dbReference type="Rhea" id="RHEA:29091"/>
        <dbReference type="Rhea" id="RHEA-COMP:9565"/>
        <dbReference type="Rhea" id="RHEA-COMP:9566"/>
        <dbReference type="ChEBI" id="CHEBI:15378"/>
        <dbReference type="ChEBI" id="CHEBI:16389"/>
        <dbReference type="ChEBI" id="CHEBI:17976"/>
        <dbReference type="ChEBI" id="CHEBI:57540"/>
        <dbReference type="ChEBI" id="CHEBI:57945"/>
        <dbReference type="EC" id="7.1.1.2"/>
    </reaction>
</comment>
<accession>A0A7I8HMG8</accession>
<evidence type="ECO:0000256" key="7">
    <source>
        <dbReference type="ARBA" id="ARBA00022967"/>
    </source>
</evidence>
<keyword evidence="10 13" id="KW-0830">Ubiquinone</keyword>
<feature type="transmembrane region" description="Helical" evidence="13">
    <location>
        <begin position="95"/>
        <end position="116"/>
    </location>
</feature>
<gene>
    <name evidence="14" type="primary">ND3</name>
</gene>
<name>A0A7I8HMG8_9METZ</name>
<dbReference type="PANTHER" id="PTHR11058:SF9">
    <property type="entry name" value="NADH-UBIQUINONE OXIDOREDUCTASE CHAIN 3"/>
    <property type="match status" value="1"/>
</dbReference>
<keyword evidence="13" id="KW-0679">Respiratory chain</keyword>
<evidence type="ECO:0000256" key="6">
    <source>
        <dbReference type="ARBA" id="ARBA00022692"/>
    </source>
</evidence>
<evidence type="ECO:0000256" key="10">
    <source>
        <dbReference type="ARBA" id="ARBA00023075"/>
    </source>
</evidence>
<keyword evidence="5 13" id="KW-0813">Transport</keyword>
<dbReference type="Pfam" id="PF00507">
    <property type="entry name" value="Oxidored_q4"/>
    <property type="match status" value="1"/>
</dbReference>
<evidence type="ECO:0000256" key="13">
    <source>
        <dbReference type="RuleBase" id="RU003640"/>
    </source>
</evidence>
<dbReference type="EMBL" id="LC460472">
    <property type="protein sequence ID" value="BCM23388.1"/>
    <property type="molecule type" value="Genomic_DNA"/>
</dbReference>
<dbReference type="InterPro" id="IPR000440">
    <property type="entry name" value="NADH_UbQ/plastoQ_OxRdtase_su3"/>
</dbReference>